<keyword evidence="2" id="KW-1185">Reference proteome</keyword>
<dbReference type="EMBL" id="KV001727">
    <property type="protein sequence ID" value="KZV38803.1"/>
    <property type="molecule type" value="Genomic_DNA"/>
</dbReference>
<proteinExistence type="predicted"/>
<organism evidence="1 2">
    <name type="scientific">Dorcoceras hygrometricum</name>
    <dbReference type="NCBI Taxonomy" id="472368"/>
    <lineage>
        <taxon>Eukaryota</taxon>
        <taxon>Viridiplantae</taxon>
        <taxon>Streptophyta</taxon>
        <taxon>Embryophyta</taxon>
        <taxon>Tracheophyta</taxon>
        <taxon>Spermatophyta</taxon>
        <taxon>Magnoliopsida</taxon>
        <taxon>eudicotyledons</taxon>
        <taxon>Gunneridae</taxon>
        <taxon>Pentapetalae</taxon>
        <taxon>asterids</taxon>
        <taxon>lamiids</taxon>
        <taxon>Lamiales</taxon>
        <taxon>Gesneriaceae</taxon>
        <taxon>Didymocarpoideae</taxon>
        <taxon>Trichosporeae</taxon>
        <taxon>Loxocarpinae</taxon>
        <taxon>Dorcoceras</taxon>
    </lineage>
</organism>
<accession>A0A2Z7BW24</accession>
<reference evidence="1 2" key="1">
    <citation type="journal article" date="2015" name="Proc. Natl. Acad. Sci. U.S.A.">
        <title>The resurrection genome of Boea hygrometrica: A blueprint for survival of dehydration.</title>
        <authorList>
            <person name="Xiao L."/>
            <person name="Yang G."/>
            <person name="Zhang L."/>
            <person name="Yang X."/>
            <person name="Zhao S."/>
            <person name="Ji Z."/>
            <person name="Zhou Q."/>
            <person name="Hu M."/>
            <person name="Wang Y."/>
            <person name="Chen M."/>
            <person name="Xu Y."/>
            <person name="Jin H."/>
            <person name="Xiao X."/>
            <person name="Hu G."/>
            <person name="Bao F."/>
            <person name="Hu Y."/>
            <person name="Wan P."/>
            <person name="Li L."/>
            <person name="Deng X."/>
            <person name="Kuang T."/>
            <person name="Xiang C."/>
            <person name="Zhu J.K."/>
            <person name="Oliver M.J."/>
            <person name="He Y."/>
        </authorList>
    </citation>
    <scope>NUCLEOTIDE SEQUENCE [LARGE SCALE GENOMIC DNA]</scope>
    <source>
        <strain evidence="2">cv. XS01</strain>
    </source>
</reference>
<evidence type="ECO:0000313" key="1">
    <source>
        <dbReference type="EMBL" id="KZV38803.1"/>
    </source>
</evidence>
<dbReference type="AlphaFoldDB" id="A0A2Z7BW24"/>
<name>A0A2Z7BW24_9LAMI</name>
<dbReference type="OrthoDB" id="1751168at2759"/>
<evidence type="ECO:0000313" key="2">
    <source>
        <dbReference type="Proteomes" id="UP000250235"/>
    </source>
</evidence>
<sequence length="135" mass="15053">MDDAGMVRMFKSLEKSGLRGFLRVSGSVFEEALNQFIANTSVIARMVVSMLVNRKMVITKDVILETFHLPTEGIVSFSELPAKEVADMKALFSTTEVPFMPSSKKKDMKVEYRLLHDIEAKSLSAKAGSLMWCNA</sequence>
<protein>
    <submittedName>
        <fullName evidence="1">Uncharacterized protein</fullName>
    </submittedName>
</protein>
<dbReference type="Proteomes" id="UP000250235">
    <property type="component" value="Unassembled WGS sequence"/>
</dbReference>
<gene>
    <name evidence="1" type="ORF">F511_22121</name>
</gene>